<gene>
    <name evidence="3" type="ORF">RHTO0S_02e04654g</name>
</gene>
<dbReference type="EMBL" id="LK052937">
    <property type="protein sequence ID" value="CDR36622.1"/>
    <property type="molecule type" value="Genomic_DNA"/>
</dbReference>
<evidence type="ECO:0000256" key="1">
    <source>
        <dbReference type="SAM" id="MobiDB-lite"/>
    </source>
</evidence>
<evidence type="ECO:0000256" key="2">
    <source>
        <dbReference type="SAM" id="SignalP"/>
    </source>
</evidence>
<feature type="compositionally biased region" description="Low complexity" evidence="1">
    <location>
        <begin position="464"/>
        <end position="571"/>
    </location>
</feature>
<accession>A0A061AHM1</accession>
<feature type="chain" id="PRO_5001593392" evidence="2">
    <location>
        <begin position="20"/>
        <end position="806"/>
    </location>
</feature>
<dbReference type="OrthoDB" id="2522796at2759"/>
<dbReference type="AlphaFoldDB" id="A0A061AHM1"/>
<proteinExistence type="predicted"/>
<feature type="region of interest" description="Disordered" evidence="1">
    <location>
        <begin position="464"/>
        <end position="576"/>
    </location>
</feature>
<name>A0A061AHM1_RHOTO</name>
<organism evidence="3">
    <name type="scientific">Rhodotorula toruloides</name>
    <name type="common">Yeast</name>
    <name type="synonym">Rhodosporidium toruloides</name>
    <dbReference type="NCBI Taxonomy" id="5286"/>
    <lineage>
        <taxon>Eukaryota</taxon>
        <taxon>Fungi</taxon>
        <taxon>Dikarya</taxon>
        <taxon>Basidiomycota</taxon>
        <taxon>Pucciniomycotina</taxon>
        <taxon>Microbotryomycetes</taxon>
        <taxon>Sporidiobolales</taxon>
        <taxon>Sporidiobolaceae</taxon>
        <taxon>Rhodotorula</taxon>
    </lineage>
</organism>
<reference evidence="3" key="1">
    <citation type="journal article" date="2014" name="Genome Announc.">
        <title>Draft genome sequence of Rhodosporidium toruloides CECT1137, an oleaginous yeast of biotechnological interest.</title>
        <authorList>
            <person name="Morin N."/>
            <person name="Calcas X."/>
            <person name="Devillers H."/>
            <person name="Durrens P."/>
            <person name="Sherman D.J."/>
            <person name="Nicaud J.-M."/>
            <person name="Neuveglise C."/>
        </authorList>
    </citation>
    <scope>NUCLEOTIDE SEQUENCE</scope>
    <source>
        <strain evidence="3">CECT1137</strain>
    </source>
</reference>
<sequence length="806" mass="87196">MRLTPVLLVAGAGALGVSASANAHSQPHHQSPAHLHDKRTFGLLSGLGFGFGGGSSRPSASWRCDGSGKDGYSVDWLGLGRPFWVPEGWLYFGTSIGWAPPAGWECSASWSIPSLFLNIVHEVTWWQPSDAWIGAHIGVDLGFTAPSWWGMISLPAQGWKCDGSGKDGWSIDWQGKGRPSWAPSGWLWFGSSIGWAPPIGWSCDASWSLPSAFVDVCGSVSWWKPPSAWIDAHIGVDLGFTAPSWWGVISLPSRGWTCDGSGKDGWSIDWQGNGRPSWAPSGWLWFGSSIGWAPPVGWSCGASWSLPSAFVDVCGSVSWWKPPSAWIDAHVGVDLGFTAPSWWGVISLPSRGWTCDGSGKDGWSIDWQGNGRPSWAPSGWLWFGGSIGWAPPASWSCSSTWQIPSQWSSVWRVSWWQPGAAWLTYHQKHDFGWSIPSWWGLPSCGCSCGCGAKTSPALSSIVISTTSRAPSTTSPAPSTTSRAPSTTSRPAQTTTSLPTTTSPQKPSTTLKTSSSASCTSSTKAAATTTRKASTTTHKASTTTHKASSSTHKASSTKKVSTTSKKPSTKTSVQATTTYKPSTQTITVTAPGQIVTVTETHNLPPPPAPTSRPGQGWECSGSGDDGWDVDWQGNGCPSHLPSGWKWWGVSIGWGPSKGWDCGSNWTPSPAEVDSCSKTQWWTPPPSLQLPSGVECPAGWISIGWIDQRRPSASWTCDGTGRDGYDFDHFGNGRPSYLPVGWKWFGQLHGWQPCSSFQLPSSTWSPPSSWNPNLAVWWQPRAAWTLRGNFRCPRWWNRGHLRGSFRWW</sequence>
<feature type="signal peptide" evidence="2">
    <location>
        <begin position="1"/>
        <end position="19"/>
    </location>
</feature>
<keyword evidence="2" id="KW-0732">Signal</keyword>
<evidence type="ECO:0000313" key="3">
    <source>
        <dbReference type="EMBL" id="CDR36622.1"/>
    </source>
</evidence>
<protein>
    <submittedName>
        <fullName evidence="3">RHTO0S02e04654g1_1</fullName>
    </submittedName>
</protein>